<reference evidence="3" key="1">
    <citation type="journal article" date="2019" name="Int. J. Syst. Evol. Microbiol.">
        <title>The Global Catalogue of Microorganisms (GCM) 10K type strain sequencing project: providing services to taxonomists for standard genome sequencing and annotation.</title>
        <authorList>
            <consortium name="The Broad Institute Genomics Platform"/>
            <consortium name="The Broad Institute Genome Sequencing Center for Infectious Disease"/>
            <person name="Wu L."/>
            <person name="Ma J."/>
        </authorList>
    </citation>
    <scope>NUCLEOTIDE SEQUENCE [LARGE SCALE GENOMIC DNA]</scope>
    <source>
        <strain evidence="3">JCM 18285</strain>
    </source>
</reference>
<evidence type="ECO:0000313" key="3">
    <source>
        <dbReference type="Proteomes" id="UP001501302"/>
    </source>
</evidence>
<keyword evidence="1" id="KW-0732">Signal</keyword>
<dbReference type="EMBL" id="BAABJJ010000013">
    <property type="protein sequence ID" value="GAA4941128.1"/>
    <property type="molecule type" value="Genomic_DNA"/>
</dbReference>
<name>A0ABP9GFJ9_9FLAO</name>
<dbReference type="RefSeq" id="WP_345190873.1">
    <property type="nucleotide sequence ID" value="NZ_BAABJJ010000013.1"/>
</dbReference>
<accession>A0ABP9GFJ9</accession>
<sequence>MKPHAIKLFGFILFFILNNSVFGQDNSETNLQIKDKVPSYFSLSLGFINDAVFLGRKDSISAPYLYPSISYYNKSGFYATGSFSYLTKSNESRIDLFLGTVGYDFAIKKFDGDISFTKYFFNSDSYNVIAEVEADITAMFSYDFNIINLAASATTFFNTNGKVDIILSSEISHDFITKNQKIQISPTIGVFFGSQNFYEEYYINTRLGSRKGSGSGHGTGGTTITETTVVLNESEKFDLMAFEFSLPIWYIHKPFAITFLPVWAIPKTPATLTAEDVIYEEDLENSFYWLIGASYTF</sequence>
<organism evidence="2 3">
    <name type="scientific">Algibacter agarivorans</name>
    <dbReference type="NCBI Taxonomy" id="1109741"/>
    <lineage>
        <taxon>Bacteria</taxon>
        <taxon>Pseudomonadati</taxon>
        <taxon>Bacteroidota</taxon>
        <taxon>Flavobacteriia</taxon>
        <taxon>Flavobacteriales</taxon>
        <taxon>Flavobacteriaceae</taxon>
        <taxon>Algibacter</taxon>
    </lineage>
</organism>
<gene>
    <name evidence="2" type="ORF">GCM10023314_12600</name>
</gene>
<evidence type="ECO:0000256" key="1">
    <source>
        <dbReference type="SAM" id="SignalP"/>
    </source>
</evidence>
<keyword evidence="3" id="KW-1185">Reference proteome</keyword>
<feature type="chain" id="PRO_5046298535" description="Outer membrane protein beta-barrel domain-containing protein" evidence="1">
    <location>
        <begin position="24"/>
        <end position="297"/>
    </location>
</feature>
<dbReference type="Proteomes" id="UP001501302">
    <property type="component" value="Unassembled WGS sequence"/>
</dbReference>
<protein>
    <recommendedName>
        <fullName evidence="4">Outer membrane protein beta-barrel domain-containing protein</fullName>
    </recommendedName>
</protein>
<evidence type="ECO:0008006" key="4">
    <source>
        <dbReference type="Google" id="ProtNLM"/>
    </source>
</evidence>
<evidence type="ECO:0000313" key="2">
    <source>
        <dbReference type="EMBL" id="GAA4941128.1"/>
    </source>
</evidence>
<feature type="signal peptide" evidence="1">
    <location>
        <begin position="1"/>
        <end position="23"/>
    </location>
</feature>
<comment type="caution">
    <text evidence="2">The sequence shown here is derived from an EMBL/GenBank/DDBJ whole genome shotgun (WGS) entry which is preliminary data.</text>
</comment>
<proteinExistence type="predicted"/>